<dbReference type="AlphaFoldDB" id="A0A6A6R2P4"/>
<protein>
    <submittedName>
        <fullName evidence="2">Uncharacterized protein</fullName>
    </submittedName>
</protein>
<reference evidence="2" key="1">
    <citation type="journal article" date="2020" name="Stud. Mycol.">
        <title>101 Dothideomycetes genomes: a test case for predicting lifestyles and emergence of pathogens.</title>
        <authorList>
            <person name="Haridas S."/>
            <person name="Albert R."/>
            <person name="Binder M."/>
            <person name="Bloem J."/>
            <person name="Labutti K."/>
            <person name="Salamov A."/>
            <person name="Andreopoulos B."/>
            <person name="Baker S."/>
            <person name="Barry K."/>
            <person name="Bills G."/>
            <person name="Bluhm B."/>
            <person name="Cannon C."/>
            <person name="Castanera R."/>
            <person name="Culley D."/>
            <person name="Daum C."/>
            <person name="Ezra D."/>
            <person name="Gonzalez J."/>
            <person name="Henrissat B."/>
            <person name="Kuo A."/>
            <person name="Liang C."/>
            <person name="Lipzen A."/>
            <person name="Lutzoni F."/>
            <person name="Magnuson J."/>
            <person name="Mondo S."/>
            <person name="Nolan M."/>
            <person name="Ohm R."/>
            <person name="Pangilinan J."/>
            <person name="Park H.-J."/>
            <person name="Ramirez L."/>
            <person name="Alfaro M."/>
            <person name="Sun H."/>
            <person name="Tritt A."/>
            <person name="Yoshinaga Y."/>
            <person name="Zwiers L.-H."/>
            <person name="Turgeon B."/>
            <person name="Goodwin S."/>
            <person name="Spatafora J."/>
            <person name="Crous P."/>
            <person name="Grigoriev I."/>
        </authorList>
    </citation>
    <scope>NUCLEOTIDE SEQUENCE</scope>
    <source>
        <strain evidence="2">CBS 269.34</strain>
    </source>
</reference>
<proteinExistence type="predicted"/>
<dbReference type="Proteomes" id="UP000799750">
    <property type="component" value="Unassembled WGS sequence"/>
</dbReference>
<dbReference type="EMBL" id="MU004186">
    <property type="protein sequence ID" value="KAF2498083.1"/>
    <property type="molecule type" value="Genomic_DNA"/>
</dbReference>
<feature type="region of interest" description="Disordered" evidence="1">
    <location>
        <begin position="113"/>
        <end position="142"/>
    </location>
</feature>
<evidence type="ECO:0000313" key="2">
    <source>
        <dbReference type="EMBL" id="KAF2498083.1"/>
    </source>
</evidence>
<accession>A0A6A6R2P4</accession>
<gene>
    <name evidence="2" type="ORF">BU16DRAFT_537653</name>
</gene>
<evidence type="ECO:0000313" key="3">
    <source>
        <dbReference type="Proteomes" id="UP000799750"/>
    </source>
</evidence>
<feature type="compositionally biased region" description="Acidic residues" evidence="1">
    <location>
        <begin position="123"/>
        <end position="142"/>
    </location>
</feature>
<evidence type="ECO:0000256" key="1">
    <source>
        <dbReference type="SAM" id="MobiDB-lite"/>
    </source>
</evidence>
<organism evidence="2 3">
    <name type="scientific">Lophium mytilinum</name>
    <dbReference type="NCBI Taxonomy" id="390894"/>
    <lineage>
        <taxon>Eukaryota</taxon>
        <taxon>Fungi</taxon>
        <taxon>Dikarya</taxon>
        <taxon>Ascomycota</taxon>
        <taxon>Pezizomycotina</taxon>
        <taxon>Dothideomycetes</taxon>
        <taxon>Pleosporomycetidae</taxon>
        <taxon>Mytilinidiales</taxon>
        <taxon>Mytilinidiaceae</taxon>
        <taxon>Lophium</taxon>
    </lineage>
</organism>
<sequence>MPILESIDVDTLEVNPGYEYSKEDIEFFQQYSDEVLSLDQGSLASEEPEPAIATLKPTETLSLEPIINEAQREDEVVECLHPETDEVIGPSQRSTALAEPEAAISIAGPAEIPGLESDVTEGQSEDEVVDFLYPESDENVWR</sequence>
<keyword evidence="3" id="KW-1185">Reference proteome</keyword>
<name>A0A6A6R2P4_9PEZI</name>